<evidence type="ECO:0000313" key="2">
    <source>
        <dbReference type="Proteomes" id="UP000015105"/>
    </source>
</evidence>
<reference evidence="1" key="3">
    <citation type="submission" date="2019-03" db="UniProtKB">
        <authorList>
            <consortium name="EnsemblPlants"/>
        </authorList>
    </citation>
    <scope>IDENTIFICATION</scope>
</reference>
<dbReference type="AlphaFoldDB" id="A0A452XAV0"/>
<keyword evidence="2" id="KW-1185">Reference proteome</keyword>
<dbReference type="Gramene" id="AET0Gv20000100.17">
    <property type="protein sequence ID" value="AET0Gv20000100.17"/>
    <property type="gene ID" value="AET0Gv20000100"/>
</dbReference>
<reference evidence="2" key="1">
    <citation type="journal article" date="2014" name="Science">
        <title>Ancient hybridizations among the ancestral genomes of bread wheat.</title>
        <authorList>
            <consortium name="International Wheat Genome Sequencing Consortium,"/>
            <person name="Marcussen T."/>
            <person name="Sandve S.R."/>
            <person name="Heier L."/>
            <person name="Spannagl M."/>
            <person name="Pfeifer M."/>
            <person name="Jakobsen K.S."/>
            <person name="Wulff B.B."/>
            <person name="Steuernagel B."/>
            <person name="Mayer K.F."/>
            <person name="Olsen O.A."/>
        </authorList>
    </citation>
    <scope>NUCLEOTIDE SEQUENCE [LARGE SCALE GENOMIC DNA]</scope>
    <source>
        <strain evidence="2">cv. AL8/78</strain>
    </source>
</reference>
<protein>
    <submittedName>
        <fullName evidence="1">Uncharacterized protein</fullName>
    </submittedName>
</protein>
<proteinExistence type="predicted"/>
<accession>A0A452XAV0</accession>
<name>A0A452XAV0_AEGTS</name>
<sequence>MCTNVHCTQNYDVHLLVLYKAQRYIFLDTSLIWSHVRNSHVHKCSQRYIFLDTSLIWSKFSC</sequence>
<dbReference type="EnsemblPlants" id="AET0Gv20000100.17">
    <property type="protein sequence ID" value="AET0Gv20000100.17"/>
    <property type="gene ID" value="AET0Gv20000100"/>
</dbReference>
<organism evidence="1 2">
    <name type="scientific">Aegilops tauschii subsp. strangulata</name>
    <name type="common">Goatgrass</name>
    <dbReference type="NCBI Taxonomy" id="200361"/>
    <lineage>
        <taxon>Eukaryota</taxon>
        <taxon>Viridiplantae</taxon>
        <taxon>Streptophyta</taxon>
        <taxon>Embryophyta</taxon>
        <taxon>Tracheophyta</taxon>
        <taxon>Spermatophyta</taxon>
        <taxon>Magnoliopsida</taxon>
        <taxon>Liliopsida</taxon>
        <taxon>Poales</taxon>
        <taxon>Poaceae</taxon>
        <taxon>BOP clade</taxon>
        <taxon>Pooideae</taxon>
        <taxon>Triticodae</taxon>
        <taxon>Triticeae</taxon>
        <taxon>Triticinae</taxon>
        <taxon>Aegilops</taxon>
    </lineage>
</organism>
<evidence type="ECO:0000313" key="1">
    <source>
        <dbReference type="EnsemblPlants" id="AET0Gv20000100.17"/>
    </source>
</evidence>
<reference evidence="2" key="2">
    <citation type="journal article" date="2017" name="Nat. Plants">
        <title>The Aegilops tauschii genome reveals multiple impacts of transposons.</title>
        <authorList>
            <person name="Zhao G."/>
            <person name="Zou C."/>
            <person name="Li K."/>
            <person name="Wang K."/>
            <person name="Li T."/>
            <person name="Gao L."/>
            <person name="Zhang X."/>
            <person name="Wang H."/>
            <person name="Yang Z."/>
            <person name="Liu X."/>
            <person name="Jiang W."/>
            <person name="Mao L."/>
            <person name="Kong X."/>
            <person name="Jiao Y."/>
            <person name="Jia J."/>
        </authorList>
    </citation>
    <scope>NUCLEOTIDE SEQUENCE [LARGE SCALE GENOMIC DNA]</scope>
    <source>
        <strain evidence="2">cv. AL8/78</strain>
    </source>
</reference>
<dbReference type="Proteomes" id="UP000015105">
    <property type="component" value="Unassembled WGS sequence"/>
</dbReference>